<dbReference type="RefSeq" id="WP_167963640.1">
    <property type="nucleotide sequence ID" value="NZ_JAATJJ010000001.1"/>
</dbReference>
<reference evidence="4 5" key="1">
    <citation type="submission" date="2020-03" db="EMBL/GenBank/DDBJ databases">
        <title>Genomic Encyclopedia of Type Strains, Phase IV (KMG-IV): sequencing the most valuable type-strain genomes for metagenomic binning, comparative biology and taxonomic classification.</title>
        <authorList>
            <person name="Goeker M."/>
        </authorList>
    </citation>
    <scope>NUCLEOTIDE SEQUENCE [LARGE SCALE GENOMIC DNA]</scope>
    <source>
        <strain evidence="4 5">DSM 29762</strain>
    </source>
</reference>
<dbReference type="PROSITE" id="PS50005">
    <property type="entry name" value="TPR"/>
    <property type="match status" value="2"/>
</dbReference>
<evidence type="ECO:0000259" key="3">
    <source>
        <dbReference type="Pfam" id="PF06580"/>
    </source>
</evidence>
<dbReference type="Gene3D" id="1.25.40.10">
    <property type="entry name" value="Tetratricopeptide repeat domain"/>
    <property type="match status" value="2"/>
</dbReference>
<sequence length="660" mass="75578">MPVIIPLNLIPKKKLVTDASLRSIFILFFLSLWCIQSFAQTVSSSFIKTTDSLIKAKPITYNELDAYLKPKRTDTVYMRYFANKAAKQGFLVGQSYALNQLGRKYRDISQFGNAIKLHNEALKVAVEADNIEFRIFSLNMLSVVYRRTDSIKSALDFAQEALSLAETIENPSTEILRSINVSLNGIGNIYKRMEQYDLAIAKFSESLIYEKKLGNVLGMAINYHNIGECYEAQDKLTEALENFNISLKYNNQIKSEKGRIICQYSIAHVYVHQDKPEQALSLLETILPLAERLGDKTIISEILINLGWTYIHTKKYSEAENNLRKGLEIAQKYNLADAEAEAVKFLSELSEKKGDFETAIAYYKEAKGLEKKISNNLNIRYVNDIIMRYEAEKTKNQMEALAKENELIQLKLRKNNTTLLVSGLALALLAGILYILYRQYQLNNEKKVLTLEQSMLRSQMNPHFLFNSLNSIKLYIINNEKKNAVHYLNKFSKLVRKILEASSMKEISLADELETVELYMNIENIRFSNEIDFKISIDDAIDTHNIKIPSLILQPFLENAIWHGLSSKEGEKKIELHISKENQWFTKISVSDNGVGREMAQKIKEGKVLKRKSVGIDITKERLANFSKDYQNSFEVEMVDLYDDENQPAGTTVILYIPTV</sequence>
<evidence type="ECO:0000313" key="4">
    <source>
        <dbReference type="EMBL" id="NJB71656.1"/>
    </source>
</evidence>
<comment type="caution">
    <text evidence="4">The sequence shown here is derived from an EMBL/GenBank/DDBJ whole genome shotgun (WGS) entry which is preliminary data.</text>
</comment>
<dbReference type="Proteomes" id="UP000590442">
    <property type="component" value="Unassembled WGS sequence"/>
</dbReference>
<feature type="repeat" description="TPR" evidence="1">
    <location>
        <begin position="220"/>
        <end position="253"/>
    </location>
</feature>
<dbReference type="Pfam" id="PF13181">
    <property type="entry name" value="TPR_8"/>
    <property type="match status" value="1"/>
</dbReference>
<keyword evidence="2" id="KW-0812">Transmembrane</keyword>
<name>A0A846QRL8_9FLAO</name>
<dbReference type="AlphaFoldDB" id="A0A846QRL8"/>
<dbReference type="PANTHER" id="PTHR34220:SF7">
    <property type="entry name" value="SENSOR HISTIDINE KINASE YPDA"/>
    <property type="match status" value="1"/>
</dbReference>
<keyword evidence="2" id="KW-1133">Transmembrane helix</keyword>
<dbReference type="Pfam" id="PF06580">
    <property type="entry name" value="His_kinase"/>
    <property type="match status" value="1"/>
</dbReference>
<protein>
    <submittedName>
        <fullName evidence="4">Tetratricopeptide (TPR) repeat protein</fullName>
    </submittedName>
</protein>
<feature type="repeat" description="TPR" evidence="1">
    <location>
        <begin position="300"/>
        <end position="333"/>
    </location>
</feature>
<organism evidence="4 5">
    <name type="scientific">Saonia flava</name>
    <dbReference type="NCBI Taxonomy" id="523696"/>
    <lineage>
        <taxon>Bacteria</taxon>
        <taxon>Pseudomonadati</taxon>
        <taxon>Bacteroidota</taxon>
        <taxon>Flavobacteriia</taxon>
        <taxon>Flavobacteriales</taxon>
        <taxon>Flavobacteriaceae</taxon>
        <taxon>Saonia</taxon>
    </lineage>
</organism>
<keyword evidence="5" id="KW-1185">Reference proteome</keyword>
<dbReference type="InterPro" id="IPR036890">
    <property type="entry name" value="HATPase_C_sf"/>
</dbReference>
<feature type="transmembrane region" description="Helical" evidence="2">
    <location>
        <begin position="419"/>
        <end position="437"/>
    </location>
</feature>
<dbReference type="GO" id="GO:0016020">
    <property type="term" value="C:membrane"/>
    <property type="evidence" value="ECO:0007669"/>
    <property type="project" value="InterPro"/>
</dbReference>
<keyword evidence="1" id="KW-0802">TPR repeat</keyword>
<dbReference type="SMART" id="SM00028">
    <property type="entry name" value="TPR"/>
    <property type="match status" value="7"/>
</dbReference>
<dbReference type="Gene3D" id="3.30.565.10">
    <property type="entry name" value="Histidine kinase-like ATPase, C-terminal domain"/>
    <property type="match status" value="1"/>
</dbReference>
<dbReference type="InterPro" id="IPR019734">
    <property type="entry name" value="TPR_rpt"/>
</dbReference>
<dbReference type="InterPro" id="IPR010559">
    <property type="entry name" value="Sig_transdc_His_kin_internal"/>
</dbReference>
<dbReference type="SUPFAM" id="SSF55874">
    <property type="entry name" value="ATPase domain of HSP90 chaperone/DNA topoisomerase II/histidine kinase"/>
    <property type="match status" value="1"/>
</dbReference>
<dbReference type="Pfam" id="PF13424">
    <property type="entry name" value="TPR_12"/>
    <property type="match status" value="2"/>
</dbReference>
<dbReference type="InterPro" id="IPR011990">
    <property type="entry name" value="TPR-like_helical_dom_sf"/>
</dbReference>
<accession>A0A846QRL8</accession>
<dbReference type="SUPFAM" id="SSF48452">
    <property type="entry name" value="TPR-like"/>
    <property type="match status" value="3"/>
</dbReference>
<dbReference type="GO" id="GO:0000155">
    <property type="term" value="F:phosphorelay sensor kinase activity"/>
    <property type="evidence" value="ECO:0007669"/>
    <property type="project" value="InterPro"/>
</dbReference>
<proteinExistence type="predicted"/>
<feature type="domain" description="Signal transduction histidine kinase internal region" evidence="3">
    <location>
        <begin position="452"/>
        <end position="530"/>
    </location>
</feature>
<dbReference type="InterPro" id="IPR050640">
    <property type="entry name" value="Bact_2-comp_sensor_kinase"/>
</dbReference>
<keyword evidence="2" id="KW-0472">Membrane</keyword>
<dbReference type="PANTHER" id="PTHR34220">
    <property type="entry name" value="SENSOR HISTIDINE KINASE YPDA"/>
    <property type="match status" value="1"/>
</dbReference>
<evidence type="ECO:0000256" key="1">
    <source>
        <dbReference type="PROSITE-ProRule" id="PRU00339"/>
    </source>
</evidence>
<evidence type="ECO:0000256" key="2">
    <source>
        <dbReference type="SAM" id="Phobius"/>
    </source>
</evidence>
<gene>
    <name evidence="4" type="ORF">GGR42_002118</name>
</gene>
<evidence type="ECO:0000313" key="5">
    <source>
        <dbReference type="Proteomes" id="UP000590442"/>
    </source>
</evidence>
<dbReference type="EMBL" id="JAATJJ010000001">
    <property type="protein sequence ID" value="NJB71656.1"/>
    <property type="molecule type" value="Genomic_DNA"/>
</dbReference>